<name>A0A645HSC1_9ZZZZ</name>
<sequence>MVRLFYYTFSLGIPLVNTKIQTFQDLRPQFFQPIRIAADPPVAVNLYNFAQLPIACGVESMFRIPDRNQYPELLMAG</sequence>
<accession>A0A645HSC1</accession>
<evidence type="ECO:0000313" key="1">
    <source>
        <dbReference type="EMBL" id="MPN38283.1"/>
    </source>
</evidence>
<reference evidence="1" key="1">
    <citation type="submission" date="2019-08" db="EMBL/GenBank/DDBJ databases">
        <authorList>
            <person name="Kucharzyk K."/>
            <person name="Murdoch R.W."/>
            <person name="Higgins S."/>
            <person name="Loffler F."/>
        </authorList>
    </citation>
    <scope>NUCLEOTIDE SEQUENCE</scope>
</reference>
<gene>
    <name evidence="1" type="ORF">SDC9_185807</name>
</gene>
<dbReference type="AlphaFoldDB" id="A0A645HSC1"/>
<organism evidence="1">
    <name type="scientific">bioreactor metagenome</name>
    <dbReference type="NCBI Taxonomy" id="1076179"/>
    <lineage>
        <taxon>unclassified sequences</taxon>
        <taxon>metagenomes</taxon>
        <taxon>ecological metagenomes</taxon>
    </lineage>
</organism>
<proteinExistence type="predicted"/>
<comment type="caution">
    <text evidence="1">The sequence shown here is derived from an EMBL/GenBank/DDBJ whole genome shotgun (WGS) entry which is preliminary data.</text>
</comment>
<protein>
    <submittedName>
        <fullName evidence="1">Uncharacterized protein</fullName>
    </submittedName>
</protein>
<dbReference type="EMBL" id="VSSQ01093422">
    <property type="protein sequence ID" value="MPN38283.1"/>
    <property type="molecule type" value="Genomic_DNA"/>
</dbReference>